<dbReference type="KEGG" id="amr:AM1_4856"/>
<protein>
    <submittedName>
        <fullName evidence="1">Uncharacterized protein</fullName>
    </submittedName>
</protein>
<keyword evidence="2" id="KW-1185">Reference proteome</keyword>
<evidence type="ECO:0000313" key="2">
    <source>
        <dbReference type="Proteomes" id="UP000000268"/>
    </source>
</evidence>
<dbReference type="HOGENOM" id="CLU_3338752_0_0_3"/>
<dbReference type="STRING" id="329726.AM1_4856"/>
<dbReference type="AlphaFoldDB" id="B0C3J2"/>
<gene>
    <name evidence="1" type="ordered locus">AM1_4856</name>
</gene>
<organism evidence="1 2">
    <name type="scientific">Acaryochloris marina (strain MBIC 11017)</name>
    <dbReference type="NCBI Taxonomy" id="329726"/>
    <lineage>
        <taxon>Bacteria</taxon>
        <taxon>Bacillati</taxon>
        <taxon>Cyanobacteriota</taxon>
        <taxon>Cyanophyceae</taxon>
        <taxon>Acaryochloridales</taxon>
        <taxon>Acaryochloridaceae</taxon>
        <taxon>Acaryochloris</taxon>
    </lineage>
</organism>
<reference evidence="1 2" key="1">
    <citation type="journal article" date="2008" name="Proc. Natl. Acad. Sci. U.S.A.">
        <title>Niche adaptation and genome expansion in the chlorophyll d-producing cyanobacterium Acaryochloris marina.</title>
        <authorList>
            <person name="Swingley W.D."/>
            <person name="Chen M."/>
            <person name="Cheung P.C."/>
            <person name="Conrad A.L."/>
            <person name="Dejesa L.C."/>
            <person name="Hao J."/>
            <person name="Honchak B.M."/>
            <person name="Karbach L.E."/>
            <person name="Kurdoglu A."/>
            <person name="Lahiri S."/>
            <person name="Mastrian S.D."/>
            <person name="Miyashita H."/>
            <person name="Page L."/>
            <person name="Ramakrishna P."/>
            <person name="Satoh S."/>
            <person name="Sattley W.M."/>
            <person name="Shimada Y."/>
            <person name="Taylor H.L."/>
            <person name="Tomo T."/>
            <person name="Tsuchiya T."/>
            <person name="Wang Z.T."/>
            <person name="Raymond J."/>
            <person name="Mimuro M."/>
            <person name="Blankenship R.E."/>
            <person name="Touchman J.W."/>
        </authorList>
    </citation>
    <scope>NUCLEOTIDE SEQUENCE [LARGE SCALE GENOMIC DNA]</scope>
    <source>
        <strain evidence="2">MBIC 11017</strain>
    </source>
</reference>
<evidence type="ECO:0000313" key="1">
    <source>
        <dbReference type="EMBL" id="ABW29826.1"/>
    </source>
</evidence>
<accession>B0C3J2</accession>
<sequence>MIFDDEMVTLSRAKKALQLLKAVIQCDLNHEASSTIV</sequence>
<name>B0C3J2_ACAM1</name>
<proteinExistence type="predicted"/>
<dbReference type="Proteomes" id="UP000000268">
    <property type="component" value="Chromosome"/>
</dbReference>
<dbReference type="EMBL" id="CP000828">
    <property type="protein sequence ID" value="ABW29826.1"/>
    <property type="molecule type" value="Genomic_DNA"/>
</dbReference>